<accession>A0A6G1X2W6</accession>
<reference evidence="1 2" key="1">
    <citation type="submission" date="2019-11" db="EMBL/GenBank/DDBJ databases">
        <authorList>
            <person name="Li J."/>
        </authorList>
    </citation>
    <scope>NUCLEOTIDE SEQUENCE [LARGE SCALE GENOMIC DNA]</scope>
    <source>
        <strain evidence="1 2">J4</strain>
    </source>
</reference>
<dbReference type="EMBL" id="WJNH01000002">
    <property type="protein sequence ID" value="MRG85259.1"/>
    <property type="molecule type" value="Genomic_DNA"/>
</dbReference>
<sequence>MYLNRKYNEFNRKTLRTEDIQNRQHANTIEAVTKRKLDFLIIYALVKSVSKTCEYIGIKDQTHYQWLRKDLAFKRDFCKIQKNSNENNE</sequence>
<organism evidence="1 2">
    <name type="scientific">Salinibacillus xinjiangensis</name>
    <dbReference type="NCBI Taxonomy" id="1229268"/>
    <lineage>
        <taxon>Bacteria</taxon>
        <taxon>Bacillati</taxon>
        <taxon>Bacillota</taxon>
        <taxon>Bacilli</taxon>
        <taxon>Bacillales</taxon>
        <taxon>Bacillaceae</taxon>
        <taxon>Salinibacillus</taxon>
    </lineage>
</organism>
<proteinExistence type="predicted"/>
<comment type="caution">
    <text evidence="1">The sequence shown here is derived from an EMBL/GenBank/DDBJ whole genome shotgun (WGS) entry which is preliminary data.</text>
</comment>
<evidence type="ECO:0000313" key="2">
    <source>
        <dbReference type="Proteomes" id="UP000480185"/>
    </source>
</evidence>
<protein>
    <submittedName>
        <fullName evidence="1">Uncharacterized protein</fullName>
    </submittedName>
</protein>
<dbReference type="AlphaFoldDB" id="A0A6G1X2W6"/>
<keyword evidence="2" id="KW-1185">Reference proteome</keyword>
<name>A0A6G1X2W6_9BACI</name>
<evidence type="ECO:0000313" key="1">
    <source>
        <dbReference type="EMBL" id="MRG85259.1"/>
    </source>
</evidence>
<dbReference type="Proteomes" id="UP000480185">
    <property type="component" value="Unassembled WGS sequence"/>
</dbReference>
<gene>
    <name evidence="1" type="ORF">GH754_02830</name>
</gene>